<name>A0A554MVX9_9EURY</name>
<feature type="domain" description="Alpha/beta hydrolase fold-3" evidence="2">
    <location>
        <begin position="88"/>
        <end position="305"/>
    </location>
</feature>
<dbReference type="InterPro" id="IPR050300">
    <property type="entry name" value="GDXG_lipolytic_enzyme"/>
</dbReference>
<dbReference type="AlphaFoldDB" id="A0A554MVX9"/>
<evidence type="ECO:0000313" key="3">
    <source>
        <dbReference type="EMBL" id="TSD09284.1"/>
    </source>
</evidence>
<dbReference type="Gene3D" id="3.40.50.1820">
    <property type="entry name" value="alpha/beta hydrolase"/>
    <property type="match status" value="1"/>
</dbReference>
<evidence type="ECO:0000259" key="2">
    <source>
        <dbReference type="Pfam" id="PF07859"/>
    </source>
</evidence>
<keyword evidence="1 3" id="KW-0378">Hydrolase</keyword>
<proteinExistence type="predicted"/>
<protein>
    <submittedName>
        <fullName evidence="3">Alpha/beta hydrolase</fullName>
    </submittedName>
</protein>
<dbReference type="RefSeq" id="WP_144263183.1">
    <property type="nucleotide sequence ID" value="NZ_QMDX01000014.1"/>
</dbReference>
<dbReference type="InParanoid" id="A0A554MVX9"/>
<dbReference type="PANTHER" id="PTHR48081">
    <property type="entry name" value="AB HYDROLASE SUPERFAMILY PROTEIN C4A8.06C"/>
    <property type="match status" value="1"/>
</dbReference>
<dbReference type="InterPro" id="IPR029058">
    <property type="entry name" value="AB_hydrolase_fold"/>
</dbReference>
<sequence>MRAEQPHPEVQLVLEQVAALEAVPLNQYGAQGARDIFEQFNADIDEPEVGRIHDTTVPGYRPQEGDQRDPVPVRHYRPGEAGETAPTVIYYHGGGFVIGDIDSHDVVCRHVCDQAEVNVVSVDYRLAPEEPFPAAVEDAYAVASHVGATPDEFAGDGQLVVMGDSAGGNLSAAVTQIARDRREEAAETGREPAMHTPDIDRQVLVYPAVDARQDRPSWEENSEGYYLVEEDMLWFFDCYLGSDLHRGNPYAFPLAGDLHDLPPATVVTAGFDPLRDEGIAYAEALEDAGVPVEHRNYDDVIHGFFTMLAPPVDIERAHEAMDHVCDQLRRNLA</sequence>
<dbReference type="Pfam" id="PF07859">
    <property type="entry name" value="Abhydrolase_3"/>
    <property type="match status" value="1"/>
</dbReference>
<reference evidence="3 4" key="1">
    <citation type="submission" date="2018-06" db="EMBL/GenBank/DDBJ databases">
        <title>Natronomonas sp. F16-60 a new haloarchaeon isolated from a solar saltern of Isla Cristina, Huelva, Spain.</title>
        <authorList>
            <person name="Duran-Viseras A."/>
            <person name="Sanchez-Porro C."/>
            <person name="Ventosa A."/>
        </authorList>
    </citation>
    <scope>NUCLEOTIDE SEQUENCE [LARGE SCALE GENOMIC DNA]</scope>
    <source>
        <strain evidence="3 4">F16-60</strain>
    </source>
</reference>
<evidence type="ECO:0000256" key="1">
    <source>
        <dbReference type="ARBA" id="ARBA00022801"/>
    </source>
</evidence>
<keyword evidence="4" id="KW-1185">Reference proteome</keyword>
<gene>
    <name evidence="3" type="ORF">DP107_16185</name>
</gene>
<comment type="caution">
    <text evidence="3">The sequence shown here is derived from an EMBL/GenBank/DDBJ whole genome shotgun (WGS) entry which is preliminary data.</text>
</comment>
<dbReference type="SUPFAM" id="SSF53474">
    <property type="entry name" value="alpha/beta-Hydrolases"/>
    <property type="match status" value="1"/>
</dbReference>
<organism evidence="3 4">
    <name type="scientific">Haloglomus irregulare</name>
    <dbReference type="NCBI Taxonomy" id="2234134"/>
    <lineage>
        <taxon>Archaea</taxon>
        <taxon>Methanobacteriati</taxon>
        <taxon>Methanobacteriota</taxon>
        <taxon>Stenosarchaea group</taxon>
        <taxon>Halobacteria</taxon>
        <taxon>Halobacteriales</taxon>
        <taxon>Natronomonadaceae</taxon>
        <taxon>Haloglomus</taxon>
    </lineage>
</organism>
<dbReference type="OrthoDB" id="33195at2157"/>
<dbReference type="InterPro" id="IPR013094">
    <property type="entry name" value="AB_hydrolase_3"/>
</dbReference>
<dbReference type="PANTHER" id="PTHR48081:SF8">
    <property type="entry name" value="ALPHA_BETA HYDROLASE FOLD-3 DOMAIN-CONTAINING PROTEIN-RELATED"/>
    <property type="match status" value="1"/>
</dbReference>
<dbReference type="EMBL" id="QMDX01000014">
    <property type="protein sequence ID" value="TSD09284.1"/>
    <property type="molecule type" value="Genomic_DNA"/>
</dbReference>
<accession>A0A554MVX9</accession>
<evidence type="ECO:0000313" key="4">
    <source>
        <dbReference type="Proteomes" id="UP000319894"/>
    </source>
</evidence>
<dbReference type="GO" id="GO:0016787">
    <property type="term" value="F:hydrolase activity"/>
    <property type="evidence" value="ECO:0007669"/>
    <property type="project" value="UniProtKB-KW"/>
</dbReference>
<dbReference type="Proteomes" id="UP000319894">
    <property type="component" value="Unassembled WGS sequence"/>
</dbReference>